<dbReference type="GO" id="GO:0000155">
    <property type="term" value="F:phosphorelay sensor kinase activity"/>
    <property type="evidence" value="ECO:0007669"/>
    <property type="project" value="InterPro"/>
</dbReference>
<evidence type="ECO:0000256" key="8">
    <source>
        <dbReference type="ARBA" id="ARBA00022989"/>
    </source>
</evidence>
<dbReference type="SMART" id="SM00387">
    <property type="entry name" value="HATPase_c"/>
    <property type="match status" value="1"/>
</dbReference>
<evidence type="ECO:0000256" key="6">
    <source>
        <dbReference type="ARBA" id="ARBA00022692"/>
    </source>
</evidence>
<organism evidence="13 14">
    <name type="scientific">Planktothrix agardhii CCAP 1459/11A</name>
    <dbReference type="NCBI Taxonomy" id="282420"/>
    <lineage>
        <taxon>Bacteria</taxon>
        <taxon>Bacillati</taxon>
        <taxon>Cyanobacteriota</taxon>
        <taxon>Cyanophyceae</taxon>
        <taxon>Oscillatoriophycideae</taxon>
        <taxon>Oscillatoriales</taxon>
        <taxon>Microcoleaceae</taxon>
        <taxon>Planktothrix</taxon>
    </lineage>
</organism>
<dbReference type="PANTHER" id="PTHR45436:SF5">
    <property type="entry name" value="SENSOR HISTIDINE KINASE TRCS"/>
    <property type="match status" value="1"/>
</dbReference>
<evidence type="ECO:0000256" key="3">
    <source>
        <dbReference type="ARBA" id="ARBA00012438"/>
    </source>
</evidence>
<feature type="domain" description="Histidine kinase" evidence="11">
    <location>
        <begin position="294"/>
        <end position="508"/>
    </location>
</feature>
<keyword evidence="6 10" id="KW-0812">Transmembrane</keyword>
<dbReference type="Pfam" id="PF00672">
    <property type="entry name" value="HAMP"/>
    <property type="match status" value="1"/>
</dbReference>
<comment type="caution">
    <text evidence="13">The sequence shown here is derived from an EMBL/GenBank/DDBJ whole genome shotgun (WGS) entry which is preliminary data.</text>
</comment>
<evidence type="ECO:0000256" key="10">
    <source>
        <dbReference type="SAM" id="Phobius"/>
    </source>
</evidence>
<protein>
    <recommendedName>
        <fullName evidence="3">histidine kinase</fullName>
        <ecNumber evidence="3">2.7.13.3</ecNumber>
    </recommendedName>
</protein>
<evidence type="ECO:0000256" key="2">
    <source>
        <dbReference type="ARBA" id="ARBA00004370"/>
    </source>
</evidence>
<evidence type="ECO:0000256" key="9">
    <source>
        <dbReference type="ARBA" id="ARBA00023012"/>
    </source>
</evidence>
<dbReference type="Pfam" id="PF00512">
    <property type="entry name" value="HisKA"/>
    <property type="match status" value="1"/>
</dbReference>
<name>A0A4P5ZY53_PLAAG</name>
<keyword evidence="7 13" id="KW-0418">Kinase</keyword>
<keyword evidence="4" id="KW-0597">Phosphoprotein</keyword>
<dbReference type="Proteomes" id="UP000299794">
    <property type="component" value="Unassembled WGS sequence"/>
</dbReference>
<dbReference type="InterPro" id="IPR005467">
    <property type="entry name" value="His_kinase_dom"/>
</dbReference>
<dbReference type="Gene3D" id="3.30.565.10">
    <property type="entry name" value="Histidine kinase-like ATPase, C-terminal domain"/>
    <property type="match status" value="1"/>
</dbReference>
<comment type="subcellular location">
    <subcellularLocation>
        <location evidence="2">Membrane</location>
    </subcellularLocation>
</comment>
<evidence type="ECO:0000256" key="1">
    <source>
        <dbReference type="ARBA" id="ARBA00000085"/>
    </source>
</evidence>
<dbReference type="AlphaFoldDB" id="A0A4P5ZY53"/>
<dbReference type="PANTHER" id="PTHR45436">
    <property type="entry name" value="SENSOR HISTIDINE KINASE YKOH"/>
    <property type="match status" value="1"/>
</dbReference>
<gene>
    <name evidence="13" type="ORF">PA905_32060</name>
</gene>
<dbReference type="CDD" id="cd00075">
    <property type="entry name" value="HATPase"/>
    <property type="match status" value="1"/>
</dbReference>
<comment type="catalytic activity">
    <reaction evidence="1">
        <text>ATP + protein L-histidine = ADP + protein N-phospho-L-histidine.</text>
        <dbReference type="EC" id="2.7.13.3"/>
    </reaction>
</comment>
<dbReference type="InterPro" id="IPR050428">
    <property type="entry name" value="TCS_sensor_his_kinase"/>
</dbReference>
<dbReference type="InterPro" id="IPR036097">
    <property type="entry name" value="HisK_dim/P_sf"/>
</dbReference>
<keyword evidence="5" id="KW-0808">Transferase</keyword>
<accession>A0A4P5ZY53</accession>
<evidence type="ECO:0000256" key="7">
    <source>
        <dbReference type="ARBA" id="ARBA00022777"/>
    </source>
</evidence>
<evidence type="ECO:0000313" key="13">
    <source>
        <dbReference type="EMBL" id="GDZ95025.1"/>
    </source>
</evidence>
<reference evidence="14" key="1">
    <citation type="submission" date="2019-02" db="EMBL/GenBank/DDBJ databases">
        <title>Draft genome sequence of Planktothrix agardhii NIES-905.</title>
        <authorList>
            <person name="Yamaguchi H."/>
            <person name="Suzuki S."/>
            <person name="Kawachi M."/>
        </authorList>
    </citation>
    <scope>NUCLEOTIDE SEQUENCE [LARGE SCALE GENOMIC DNA]</scope>
    <source>
        <strain evidence="14">CCAP 1459/11A</strain>
    </source>
</reference>
<feature type="domain" description="HAMP" evidence="12">
    <location>
        <begin position="233"/>
        <end position="286"/>
    </location>
</feature>
<dbReference type="CDD" id="cd00082">
    <property type="entry name" value="HisKA"/>
    <property type="match status" value="1"/>
</dbReference>
<dbReference type="FunFam" id="3.30.565.10:FF:000006">
    <property type="entry name" value="Sensor histidine kinase WalK"/>
    <property type="match status" value="1"/>
</dbReference>
<evidence type="ECO:0000259" key="12">
    <source>
        <dbReference type="PROSITE" id="PS50885"/>
    </source>
</evidence>
<dbReference type="PROSITE" id="PS50109">
    <property type="entry name" value="HIS_KIN"/>
    <property type="match status" value="1"/>
</dbReference>
<dbReference type="InterPro" id="IPR003660">
    <property type="entry name" value="HAMP_dom"/>
</dbReference>
<evidence type="ECO:0000256" key="4">
    <source>
        <dbReference type="ARBA" id="ARBA00022553"/>
    </source>
</evidence>
<dbReference type="EC" id="2.7.13.3" evidence="3"/>
<feature type="transmembrane region" description="Helical" evidence="10">
    <location>
        <begin position="213"/>
        <end position="231"/>
    </location>
</feature>
<dbReference type="Gene3D" id="1.10.287.130">
    <property type="match status" value="1"/>
</dbReference>
<dbReference type="InterPro" id="IPR003661">
    <property type="entry name" value="HisK_dim/P_dom"/>
</dbReference>
<keyword evidence="9" id="KW-0902">Two-component regulatory system</keyword>
<evidence type="ECO:0000259" key="11">
    <source>
        <dbReference type="PROSITE" id="PS50109"/>
    </source>
</evidence>
<dbReference type="CDD" id="cd06225">
    <property type="entry name" value="HAMP"/>
    <property type="match status" value="1"/>
</dbReference>
<dbReference type="Gene3D" id="6.10.340.10">
    <property type="match status" value="1"/>
</dbReference>
<evidence type="ECO:0000313" key="14">
    <source>
        <dbReference type="Proteomes" id="UP000299794"/>
    </source>
</evidence>
<dbReference type="SMART" id="SM00304">
    <property type="entry name" value="HAMP"/>
    <property type="match status" value="1"/>
</dbReference>
<dbReference type="PROSITE" id="PS50885">
    <property type="entry name" value="HAMP"/>
    <property type="match status" value="1"/>
</dbReference>
<dbReference type="SMART" id="SM00388">
    <property type="entry name" value="HisKA"/>
    <property type="match status" value="1"/>
</dbReference>
<feature type="transmembrane region" description="Helical" evidence="10">
    <location>
        <begin position="12"/>
        <end position="33"/>
    </location>
</feature>
<keyword evidence="10" id="KW-0472">Membrane</keyword>
<sequence>MKKPSFRVRIALLSATITGASLIAFSLVFWWLIYNAYLDRLDAQLKNRLLQTDHLQEQPSLQVYETQLTHDFKDTAIKIWVIDRDDYTQYQSINGSDLNLQVSDFFPFPLPPRHDFGVPHDLDFPHDLDIPHQPDFSRDSGVPHQPNFPRDLDIPRPPRNHFPPPEPQLKIINRRSSTGLWRVGLVTFPHQKVAIAVNLSIIDQEMLSVRNGFLVSIPILLLLIAGGSWALSGSALHSIQKLTNIIQQVTARGLDQRIPLNTTDIEFVELIQVFNQMLERLERSFKQASRFSGDAAHELKTPLAILQGELEQMLQKAETESSAQQALSHLLDEVRRLGGTTRKLLLLSLADAGQMRVSQTRVNLYPVLLDMMEDIELLAPHLIVKTEINPELIVSGDQDLLTQVLQNLIGNAIKYNLPEGWIKIQSYQRGKKVIINISNASKDIPLKDRDRLFDRFYRGDPARTRQIEGIGLGLSLAREIAHAHQGDLTLDPPQLGQTSFTFTLPRFLDSIT</sequence>
<dbReference type="SUPFAM" id="SSF55874">
    <property type="entry name" value="ATPase domain of HSP90 chaperone/DNA topoisomerase II/histidine kinase"/>
    <property type="match status" value="1"/>
</dbReference>
<dbReference type="InterPro" id="IPR036890">
    <property type="entry name" value="HATPase_C_sf"/>
</dbReference>
<evidence type="ECO:0000256" key="5">
    <source>
        <dbReference type="ARBA" id="ARBA00022679"/>
    </source>
</evidence>
<dbReference type="InterPro" id="IPR003594">
    <property type="entry name" value="HATPase_dom"/>
</dbReference>
<dbReference type="SUPFAM" id="SSF47384">
    <property type="entry name" value="Homodimeric domain of signal transducing histidine kinase"/>
    <property type="match status" value="1"/>
</dbReference>
<dbReference type="Pfam" id="PF02518">
    <property type="entry name" value="HATPase_c"/>
    <property type="match status" value="1"/>
</dbReference>
<proteinExistence type="predicted"/>
<dbReference type="EMBL" id="BJCD01000051">
    <property type="protein sequence ID" value="GDZ95025.1"/>
    <property type="molecule type" value="Genomic_DNA"/>
</dbReference>
<keyword evidence="8 10" id="KW-1133">Transmembrane helix</keyword>
<dbReference type="RefSeq" id="WP_027249055.1">
    <property type="nucleotide sequence ID" value="NZ_BJCD01000051.1"/>
</dbReference>
<dbReference type="GO" id="GO:0005886">
    <property type="term" value="C:plasma membrane"/>
    <property type="evidence" value="ECO:0007669"/>
    <property type="project" value="TreeGrafter"/>
</dbReference>